<dbReference type="HAMAP" id="MF_01152">
    <property type="entry name" value="DnaJ"/>
    <property type="match status" value="1"/>
</dbReference>
<dbReference type="PROSITE" id="PS50076">
    <property type="entry name" value="DNAJ_2"/>
    <property type="match status" value="1"/>
</dbReference>
<evidence type="ECO:0000313" key="13">
    <source>
        <dbReference type="Proteomes" id="UP000503297"/>
    </source>
</evidence>
<dbReference type="InterPro" id="IPR001305">
    <property type="entry name" value="HSP_DnaJ_Cys-rich_dom"/>
</dbReference>
<dbReference type="GO" id="GO:0005737">
    <property type="term" value="C:cytoplasm"/>
    <property type="evidence" value="ECO:0007669"/>
    <property type="project" value="UniProtKB-SubCell"/>
</dbReference>
<comment type="subcellular location">
    <subcellularLocation>
        <location evidence="11">Cytoplasm</location>
    </subcellularLocation>
</comment>
<feature type="binding site" evidence="11">
    <location>
        <position position="160"/>
    </location>
    <ligand>
        <name>Zn(2+)</name>
        <dbReference type="ChEBI" id="CHEBI:29105"/>
        <label>2</label>
    </ligand>
</feature>
<keyword evidence="7 11" id="KW-0346">Stress response</keyword>
<keyword evidence="3 11" id="KW-0479">Metal-binding</keyword>
<dbReference type="InterPro" id="IPR002939">
    <property type="entry name" value="DnaJ_C"/>
</dbReference>
<name>A0A6M8J4S4_9ACTN</name>
<dbReference type="InterPro" id="IPR012724">
    <property type="entry name" value="DnaJ"/>
</dbReference>
<evidence type="ECO:0000256" key="1">
    <source>
        <dbReference type="ARBA" id="ARBA00022490"/>
    </source>
</evidence>
<dbReference type="InterPro" id="IPR001623">
    <property type="entry name" value="DnaJ_domain"/>
</dbReference>
<protein>
    <recommendedName>
        <fullName evidence="10 11">Chaperone protein DnaJ</fullName>
    </recommendedName>
</protein>
<dbReference type="PROSITE" id="PS51188">
    <property type="entry name" value="ZF_CR"/>
    <property type="match status" value="1"/>
</dbReference>
<comment type="subunit">
    <text evidence="11">Homodimer.</text>
</comment>
<feature type="binding site" evidence="11">
    <location>
        <position position="140"/>
    </location>
    <ligand>
        <name>Zn(2+)</name>
        <dbReference type="ChEBI" id="CHEBI:29105"/>
        <label>1</label>
    </ligand>
</feature>
<keyword evidence="6 11" id="KW-0862">Zinc</keyword>
<sequence>MAKDLYGILGVERDASEDDIKKAFRSRARKLHPDVNKSDDAEEQFKELNEAYDVLSDPAKRSAYDRFGTIPGAGGGQSGYVDLDDLFGGMGSIFSSFFNNGGGPTARPEGRDMGVGLRLTLEEVATGARKEIVYDRLSPCPECGGRGCGDDGREAVCPDCGGSGRVVTVQRTFLGDMQTATTCARCGGSGAVIENPCAECDGQGRVPDRQRVTVEVPAGIRDAQQLRVTGFGEAGLRGARAGDLIVTCRIQPHEFFERDGDNLHARAHASMVQAALGADIEVDGVLPDERVTVRIPEGCQNDQVVRIKGAGMPRFRSESRGDMLVHVSVQIPRKLSKRERELLEQLAEEMGDRVSETRSPLEKLRDVFN</sequence>
<dbReference type="GO" id="GO:0051082">
    <property type="term" value="F:unfolded protein binding"/>
    <property type="evidence" value="ECO:0007669"/>
    <property type="project" value="UniProtKB-UniRule"/>
</dbReference>
<dbReference type="CDD" id="cd10719">
    <property type="entry name" value="DnaJ_zf"/>
    <property type="match status" value="1"/>
</dbReference>
<evidence type="ECO:0000256" key="8">
    <source>
        <dbReference type="ARBA" id="ARBA00023186"/>
    </source>
</evidence>
<dbReference type="PRINTS" id="PR00625">
    <property type="entry name" value="JDOMAIN"/>
</dbReference>
<evidence type="ECO:0000256" key="4">
    <source>
        <dbReference type="ARBA" id="ARBA00022737"/>
    </source>
</evidence>
<gene>
    <name evidence="11 12" type="primary">dnaJ</name>
    <name evidence="12" type="ORF">HLV38_01795</name>
</gene>
<dbReference type="KEGG" id="bwa:HLV38_01795"/>
<dbReference type="CDD" id="cd06257">
    <property type="entry name" value="DnaJ"/>
    <property type="match status" value="1"/>
</dbReference>
<dbReference type="PANTHER" id="PTHR43096">
    <property type="entry name" value="DNAJ HOMOLOG 1, MITOCHONDRIAL-RELATED"/>
    <property type="match status" value="1"/>
</dbReference>
<keyword evidence="2 11" id="KW-0235">DNA replication</keyword>
<keyword evidence="8 11" id="KW-0143">Chaperone</keyword>
<comment type="similarity">
    <text evidence="9 11">Belongs to the DnaJ family.</text>
</comment>
<comment type="function">
    <text evidence="11">Participates actively in the response to hyperosmotic and heat shock by preventing the aggregation of stress-denatured proteins and by disaggregating proteins, also in an autonomous, DnaK-independent fashion. Unfolded proteins bind initially to DnaJ; upon interaction with the DnaJ-bound protein, DnaK hydrolyzes its bound ATP, resulting in the formation of a stable complex. GrpE releases ADP from DnaK; ATP binding to DnaK triggers the release of the substrate protein, thus completing the reaction cycle. Several rounds of ATP-dependent interactions between DnaJ, DnaK and GrpE are required for fully efficient folding. Also involved, together with DnaK and GrpE, in the DNA replication of plasmids through activation of initiation proteins.</text>
</comment>
<evidence type="ECO:0000313" key="12">
    <source>
        <dbReference type="EMBL" id="QKF06996.1"/>
    </source>
</evidence>
<feature type="repeat" description="CXXCXGXG motif" evidence="11">
    <location>
        <begin position="197"/>
        <end position="204"/>
    </location>
</feature>
<dbReference type="InterPro" id="IPR036869">
    <property type="entry name" value="J_dom_sf"/>
</dbReference>
<dbReference type="RefSeq" id="WP_172162588.1">
    <property type="nucleotide sequence ID" value="NZ_CP053716.1"/>
</dbReference>
<dbReference type="PROSITE" id="PS00636">
    <property type="entry name" value="DNAJ_1"/>
    <property type="match status" value="1"/>
</dbReference>
<dbReference type="SUPFAM" id="SSF57938">
    <property type="entry name" value="DnaJ/Hsp40 cysteine-rich domain"/>
    <property type="match status" value="1"/>
</dbReference>
<dbReference type="GO" id="GO:0009408">
    <property type="term" value="P:response to heat"/>
    <property type="evidence" value="ECO:0007669"/>
    <property type="project" value="InterPro"/>
</dbReference>
<dbReference type="InterPro" id="IPR018253">
    <property type="entry name" value="DnaJ_domain_CS"/>
</dbReference>
<dbReference type="NCBIfam" id="TIGR02349">
    <property type="entry name" value="DnaJ_bact"/>
    <property type="match status" value="1"/>
</dbReference>
<dbReference type="Gene3D" id="2.60.260.20">
    <property type="entry name" value="Urease metallochaperone UreE, N-terminal domain"/>
    <property type="match status" value="2"/>
</dbReference>
<feature type="binding site" evidence="11">
    <location>
        <position position="183"/>
    </location>
    <ligand>
        <name>Zn(2+)</name>
        <dbReference type="ChEBI" id="CHEBI:29105"/>
        <label>2</label>
    </ligand>
</feature>
<dbReference type="Proteomes" id="UP000503297">
    <property type="component" value="Chromosome"/>
</dbReference>
<dbReference type="FunFam" id="2.10.230.10:FF:000002">
    <property type="entry name" value="Molecular chaperone DnaJ"/>
    <property type="match status" value="1"/>
</dbReference>
<dbReference type="GO" id="GO:0005524">
    <property type="term" value="F:ATP binding"/>
    <property type="evidence" value="ECO:0007669"/>
    <property type="project" value="InterPro"/>
</dbReference>
<evidence type="ECO:0000256" key="9">
    <source>
        <dbReference type="ARBA" id="ARBA00061004"/>
    </source>
</evidence>
<dbReference type="SUPFAM" id="SSF49493">
    <property type="entry name" value="HSP40/DnaJ peptide-binding domain"/>
    <property type="match status" value="2"/>
</dbReference>
<comment type="cofactor">
    <cofactor evidence="11">
        <name>Zn(2+)</name>
        <dbReference type="ChEBI" id="CHEBI:29105"/>
    </cofactor>
    <text evidence="11">Binds 2 Zn(2+) ions per monomer.</text>
</comment>
<feature type="repeat" description="CXXCXGXG motif" evidence="11">
    <location>
        <begin position="157"/>
        <end position="164"/>
    </location>
</feature>
<evidence type="ECO:0000256" key="6">
    <source>
        <dbReference type="ARBA" id="ARBA00022833"/>
    </source>
</evidence>
<evidence type="ECO:0000256" key="10">
    <source>
        <dbReference type="ARBA" id="ARBA00067609"/>
    </source>
</evidence>
<dbReference type="Gene3D" id="2.10.230.10">
    <property type="entry name" value="Heat shock protein DnaJ, cysteine-rich domain"/>
    <property type="match status" value="1"/>
</dbReference>
<feature type="repeat" description="CXXCXGXG motif" evidence="11">
    <location>
        <begin position="140"/>
        <end position="147"/>
    </location>
</feature>
<keyword evidence="4 11" id="KW-0677">Repeat</keyword>
<dbReference type="CDD" id="cd10747">
    <property type="entry name" value="DnaJ_C"/>
    <property type="match status" value="1"/>
</dbReference>
<dbReference type="FunFam" id="2.60.260.20:FF:000005">
    <property type="entry name" value="Chaperone protein dnaJ 1, mitochondrial"/>
    <property type="match status" value="1"/>
</dbReference>
<dbReference type="GO" id="GO:0042026">
    <property type="term" value="P:protein refolding"/>
    <property type="evidence" value="ECO:0007669"/>
    <property type="project" value="TreeGrafter"/>
</dbReference>
<evidence type="ECO:0000256" key="2">
    <source>
        <dbReference type="ARBA" id="ARBA00022705"/>
    </source>
</evidence>
<keyword evidence="1 11" id="KW-0963">Cytoplasm</keyword>
<evidence type="ECO:0000256" key="7">
    <source>
        <dbReference type="ARBA" id="ARBA00023016"/>
    </source>
</evidence>
<feature type="binding site" evidence="11">
    <location>
        <position position="186"/>
    </location>
    <ligand>
        <name>Zn(2+)</name>
        <dbReference type="ChEBI" id="CHEBI:29105"/>
        <label>2</label>
    </ligand>
</feature>
<evidence type="ECO:0000256" key="11">
    <source>
        <dbReference type="HAMAP-Rule" id="MF_01152"/>
    </source>
</evidence>
<dbReference type="PANTHER" id="PTHR43096:SF48">
    <property type="entry name" value="CHAPERONE PROTEIN DNAJ"/>
    <property type="match status" value="1"/>
</dbReference>
<dbReference type="GO" id="GO:0008270">
    <property type="term" value="F:zinc ion binding"/>
    <property type="evidence" value="ECO:0007669"/>
    <property type="project" value="UniProtKB-UniRule"/>
</dbReference>
<feature type="binding site" evidence="11">
    <location>
        <position position="143"/>
    </location>
    <ligand>
        <name>Zn(2+)</name>
        <dbReference type="ChEBI" id="CHEBI:29105"/>
        <label>1</label>
    </ligand>
</feature>
<dbReference type="EMBL" id="CP053716">
    <property type="protein sequence ID" value="QKF06996.1"/>
    <property type="molecule type" value="Genomic_DNA"/>
</dbReference>
<proteinExistence type="inferred from homology"/>
<dbReference type="SMART" id="SM00271">
    <property type="entry name" value="DnaJ"/>
    <property type="match status" value="1"/>
</dbReference>
<comment type="domain">
    <text evidence="11">The J domain is necessary and sufficient to stimulate DnaK ATPase activity. Zinc center 1 plays an important role in the autonomous, DnaK-independent chaperone activity of DnaJ. Zinc center 2 is essential for interaction with DnaK and for DnaJ activity.</text>
</comment>
<dbReference type="AlphaFoldDB" id="A0A6M8J4S4"/>
<dbReference type="Gene3D" id="1.10.287.110">
    <property type="entry name" value="DnaJ domain"/>
    <property type="match status" value="1"/>
</dbReference>
<dbReference type="GO" id="GO:0006260">
    <property type="term" value="P:DNA replication"/>
    <property type="evidence" value="ECO:0007669"/>
    <property type="project" value="UniProtKB-KW"/>
</dbReference>
<reference evidence="13" key="1">
    <citation type="submission" date="2020-05" db="EMBL/GenBank/DDBJ databases">
        <title>Novel species in genus Nocardioides.</title>
        <authorList>
            <person name="Zhang G."/>
        </authorList>
    </citation>
    <scope>NUCLEOTIDE SEQUENCE [LARGE SCALE GENOMIC DNA]</scope>
    <source>
        <strain evidence="13">zg-1050</strain>
    </source>
</reference>
<evidence type="ECO:0000256" key="3">
    <source>
        <dbReference type="ARBA" id="ARBA00022723"/>
    </source>
</evidence>
<organism evidence="12 13">
    <name type="scientific">Berryella wangjianweii</name>
    <dbReference type="NCBI Taxonomy" id="2734634"/>
    <lineage>
        <taxon>Bacteria</taxon>
        <taxon>Bacillati</taxon>
        <taxon>Actinomycetota</taxon>
        <taxon>Coriobacteriia</taxon>
        <taxon>Eggerthellales</taxon>
        <taxon>Eggerthellaceae</taxon>
        <taxon>Berryella</taxon>
    </lineage>
</organism>
<dbReference type="SUPFAM" id="SSF46565">
    <property type="entry name" value="Chaperone J-domain"/>
    <property type="match status" value="1"/>
</dbReference>
<accession>A0A6M8J4S4</accession>
<dbReference type="GO" id="GO:0031072">
    <property type="term" value="F:heat shock protein binding"/>
    <property type="evidence" value="ECO:0007669"/>
    <property type="project" value="InterPro"/>
</dbReference>
<dbReference type="Pfam" id="PF00684">
    <property type="entry name" value="DnaJ_CXXCXGXG"/>
    <property type="match status" value="1"/>
</dbReference>
<dbReference type="InterPro" id="IPR036410">
    <property type="entry name" value="HSP_DnaJ_Cys-rich_dom_sf"/>
</dbReference>
<dbReference type="InterPro" id="IPR008971">
    <property type="entry name" value="HSP40/DnaJ_pept-bd"/>
</dbReference>
<feature type="binding site" evidence="11">
    <location>
        <position position="197"/>
    </location>
    <ligand>
        <name>Zn(2+)</name>
        <dbReference type="ChEBI" id="CHEBI:29105"/>
        <label>1</label>
    </ligand>
</feature>
<feature type="repeat" description="CXXCXGXG motif" evidence="11">
    <location>
        <begin position="183"/>
        <end position="190"/>
    </location>
</feature>
<dbReference type="Pfam" id="PF01556">
    <property type="entry name" value="DnaJ_C"/>
    <property type="match status" value="1"/>
</dbReference>
<evidence type="ECO:0000256" key="5">
    <source>
        <dbReference type="ARBA" id="ARBA00022771"/>
    </source>
</evidence>
<feature type="binding site" evidence="11">
    <location>
        <position position="157"/>
    </location>
    <ligand>
        <name>Zn(2+)</name>
        <dbReference type="ChEBI" id="CHEBI:29105"/>
        <label>2</label>
    </ligand>
</feature>
<keyword evidence="13" id="KW-1185">Reference proteome</keyword>
<dbReference type="NCBIfam" id="NF008035">
    <property type="entry name" value="PRK10767.1"/>
    <property type="match status" value="1"/>
</dbReference>
<keyword evidence="5 11" id="KW-0863">Zinc-finger</keyword>
<dbReference type="Pfam" id="PF00226">
    <property type="entry name" value="DnaJ"/>
    <property type="match status" value="1"/>
</dbReference>
<feature type="binding site" evidence="11">
    <location>
        <position position="200"/>
    </location>
    <ligand>
        <name>Zn(2+)</name>
        <dbReference type="ChEBI" id="CHEBI:29105"/>
        <label>1</label>
    </ligand>
</feature>